<reference evidence="3 4" key="1">
    <citation type="submission" date="2020-04" db="EMBL/GenBank/DDBJ databases">
        <title>Vibrio sp. SM6, a novel species isolated from seawater.</title>
        <authorList>
            <person name="Wang X."/>
        </authorList>
    </citation>
    <scope>NUCLEOTIDE SEQUENCE [LARGE SCALE GENOMIC DNA]</scope>
    <source>
        <strain evidence="3 4">SM6</strain>
    </source>
</reference>
<dbReference type="PANTHER" id="PTHR44154">
    <property type="entry name" value="QUINONE OXIDOREDUCTASE"/>
    <property type="match status" value="1"/>
</dbReference>
<dbReference type="EMBL" id="JABAIK010000027">
    <property type="protein sequence ID" value="NLS14709.1"/>
    <property type="molecule type" value="Genomic_DNA"/>
</dbReference>
<feature type="domain" description="Enoyl reductase (ER)" evidence="2">
    <location>
        <begin position="10"/>
        <end position="321"/>
    </location>
</feature>
<keyword evidence="1" id="KW-0521">NADP</keyword>
<dbReference type="InterPro" id="IPR051603">
    <property type="entry name" value="Zinc-ADH_QOR/CCCR"/>
</dbReference>
<dbReference type="Gene3D" id="3.40.50.720">
    <property type="entry name" value="NAD(P)-binding Rossmann-like Domain"/>
    <property type="match status" value="1"/>
</dbReference>
<name>A0A7X8YIG7_9VIBR</name>
<dbReference type="PANTHER" id="PTHR44154:SF1">
    <property type="entry name" value="QUINONE OXIDOREDUCTASE"/>
    <property type="match status" value="1"/>
</dbReference>
<sequence>MRAYVMHKPGDVDELQLTTLPDPTPKKNWILIEIKGFGLNRSELYTRQGHSGDAVTLPRILGIECVGVVLDGGGTDLIKGQKVVAAMGEMGRKHDGGYAEKALLPRSHVYPISTNLPWEILAALPESYLTAWGVLHETIDISHGQKVLIRGGSSSVGLAAINIAKDHGLHVLATTRSESKSAKLKQAGADEIILDQGNISDIVKSKTGSGVDGVVELVGLPATITDSLQCCRDKGVVGMVGFLGNTWEYEFFPWMPSTVRLSLYSSETLEKNYATPVMQQIVQKIESGAYRPNIEQVFSFEELHQAHRIMETNTASGKLVVVT</sequence>
<evidence type="ECO:0000313" key="4">
    <source>
        <dbReference type="Proteomes" id="UP000535589"/>
    </source>
</evidence>
<gene>
    <name evidence="3" type="ORF">HGP28_17765</name>
</gene>
<accession>A0A7X8YIG7</accession>
<keyword evidence="4" id="KW-1185">Reference proteome</keyword>
<proteinExistence type="predicted"/>
<dbReference type="Gene3D" id="3.90.180.10">
    <property type="entry name" value="Medium-chain alcohol dehydrogenases, catalytic domain"/>
    <property type="match status" value="1"/>
</dbReference>
<dbReference type="InterPro" id="IPR013154">
    <property type="entry name" value="ADH-like_N"/>
</dbReference>
<dbReference type="Pfam" id="PF08240">
    <property type="entry name" value="ADH_N"/>
    <property type="match status" value="1"/>
</dbReference>
<dbReference type="InterPro" id="IPR011032">
    <property type="entry name" value="GroES-like_sf"/>
</dbReference>
<comment type="caution">
    <text evidence="3">The sequence shown here is derived from an EMBL/GenBank/DDBJ whole genome shotgun (WGS) entry which is preliminary data.</text>
</comment>
<dbReference type="Proteomes" id="UP000535589">
    <property type="component" value="Unassembled WGS sequence"/>
</dbReference>
<evidence type="ECO:0000259" key="2">
    <source>
        <dbReference type="SMART" id="SM00829"/>
    </source>
</evidence>
<dbReference type="SUPFAM" id="SSF50129">
    <property type="entry name" value="GroES-like"/>
    <property type="match status" value="1"/>
</dbReference>
<evidence type="ECO:0000256" key="1">
    <source>
        <dbReference type="ARBA" id="ARBA00022857"/>
    </source>
</evidence>
<protein>
    <submittedName>
        <fullName evidence="3">Zinc-binding dehydrogenase</fullName>
    </submittedName>
</protein>
<dbReference type="SUPFAM" id="SSF51735">
    <property type="entry name" value="NAD(P)-binding Rossmann-fold domains"/>
    <property type="match status" value="1"/>
</dbReference>
<dbReference type="Pfam" id="PF00107">
    <property type="entry name" value="ADH_zinc_N"/>
    <property type="match status" value="1"/>
</dbReference>
<dbReference type="RefSeq" id="WP_168837801.1">
    <property type="nucleotide sequence ID" value="NZ_JABAIK010000027.1"/>
</dbReference>
<evidence type="ECO:0000313" key="3">
    <source>
        <dbReference type="EMBL" id="NLS14709.1"/>
    </source>
</evidence>
<organism evidence="3 4">
    <name type="scientific">Vibrio agarilyticus</name>
    <dbReference type="NCBI Taxonomy" id="2726741"/>
    <lineage>
        <taxon>Bacteria</taxon>
        <taxon>Pseudomonadati</taxon>
        <taxon>Pseudomonadota</taxon>
        <taxon>Gammaproteobacteria</taxon>
        <taxon>Vibrionales</taxon>
        <taxon>Vibrionaceae</taxon>
        <taxon>Vibrio</taxon>
    </lineage>
</organism>
<dbReference type="GO" id="GO:0016491">
    <property type="term" value="F:oxidoreductase activity"/>
    <property type="evidence" value="ECO:0007669"/>
    <property type="project" value="InterPro"/>
</dbReference>
<dbReference type="SMART" id="SM00829">
    <property type="entry name" value="PKS_ER"/>
    <property type="match status" value="1"/>
</dbReference>
<dbReference type="InterPro" id="IPR020843">
    <property type="entry name" value="ER"/>
</dbReference>
<dbReference type="AlphaFoldDB" id="A0A7X8YIG7"/>
<dbReference type="InterPro" id="IPR036291">
    <property type="entry name" value="NAD(P)-bd_dom_sf"/>
</dbReference>
<dbReference type="InterPro" id="IPR013149">
    <property type="entry name" value="ADH-like_C"/>
</dbReference>